<organism evidence="2 4">
    <name type="scientific">Rotaria magnacalcarata</name>
    <dbReference type="NCBI Taxonomy" id="392030"/>
    <lineage>
        <taxon>Eukaryota</taxon>
        <taxon>Metazoa</taxon>
        <taxon>Spiralia</taxon>
        <taxon>Gnathifera</taxon>
        <taxon>Rotifera</taxon>
        <taxon>Eurotatoria</taxon>
        <taxon>Bdelloidea</taxon>
        <taxon>Philodinida</taxon>
        <taxon>Philodinidae</taxon>
        <taxon>Rotaria</taxon>
    </lineage>
</organism>
<evidence type="ECO:0000313" key="3">
    <source>
        <dbReference type="EMBL" id="CAF5226213.1"/>
    </source>
</evidence>
<dbReference type="SUPFAM" id="SSF49599">
    <property type="entry name" value="TRAF domain-like"/>
    <property type="match status" value="1"/>
</dbReference>
<dbReference type="AlphaFoldDB" id="A0A8S3E3R1"/>
<evidence type="ECO:0000313" key="2">
    <source>
        <dbReference type="EMBL" id="CAF5051652.1"/>
    </source>
</evidence>
<protein>
    <recommendedName>
        <fullName evidence="1">MATH domain-containing protein</fullName>
    </recommendedName>
</protein>
<dbReference type="PROSITE" id="PS50144">
    <property type="entry name" value="MATH"/>
    <property type="match status" value="1"/>
</dbReference>
<dbReference type="Gene3D" id="2.60.210.10">
    <property type="entry name" value="Apoptosis, Tumor Necrosis Factor Receptor Associated Protein 2, Chain A"/>
    <property type="match status" value="1"/>
</dbReference>
<feature type="non-terminal residue" evidence="2">
    <location>
        <position position="1"/>
    </location>
</feature>
<proteinExistence type="predicted"/>
<evidence type="ECO:0000259" key="1">
    <source>
        <dbReference type="PROSITE" id="PS50144"/>
    </source>
</evidence>
<dbReference type="Proteomes" id="UP000681967">
    <property type="component" value="Unassembled WGS sequence"/>
</dbReference>
<dbReference type="EMBL" id="CAJOBJ010377730">
    <property type="protein sequence ID" value="CAF5226213.1"/>
    <property type="molecule type" value="Genomic_DNA"/>
</dbReference>
<dbReference type="InterPro" id="IPR002083">
    <property type="entry name" value="MATH/TRAF_dom"/>
</dbReference>
<gene>
    <name evidence="2" type="ORF">BYL167_LOCUS58149</name>
    <name evidence="3" type="ORF">GIL414_LOCUS86996</name>
</gene>
<accession>A0A8S3E3R1</accession>
<feature type="domain" description="MATH" evidence="1">
    <location>
        <begin position="1"/>
        <end position="52"/>
    </location>
</feature>
<comment type="caution">
    <text evidence="2">The sequence shown here is derived from an EMBL/GenBank/DDBJ whole genome shotgun (WGS) entry which is preliminary data.</text>
</comment>
<evidence type="ECO:0000313" key="4">
    <source>
        <dbReference type="Proteomes" id="UP000681967"/>
    </source>
</evidence>
<dbReference type="Proteomes" id="UP000681720">
    <property type="component" value="Unassembled WGS sequence"/>
</dbReference>
<dbReference type="InterPro" id="IPR008974">
    <property type="entry name" value="TRAF-like"/>
</dbReference>
<name>A0A8S3E3R1_9BILA</name>
<dbReference type="EMBL" id="CAJOBH010226223">
    <property type="protein sequence ID" value="CAF5051652.1"/>
    <property type="molecule type" value="Genomic_DNA"/>
</dbReference>
<reference evidence="2" key="1">
    <citation type="submission" date="2021-02" db="EMBL/GenBank/DDBJ databases">
        <authorList>
            <person name="Nowell W R."/>
        </authorList>
    </citation>
    <scope>NUCLEOTIDE SEQUENCE</scope>
</reference>
<sequence>SIWPNTGSICFQRPRLAMNEAYGIKKFIALDEFQMNRNHFVQNDTIVIKIELDFMSTPPENRTDAGEMLMIDEQHMDTVEEDLMRKILSFNG</sequence>